<comment type="cofactor">
    <cofactor evidence="1 4">
        <name>pyridoxal 5'-phosphate</name>
        <dbReference type="ChEBI" id="CHEBI:597326"/>
    </cofactor>
</comment>
<dbReference type="EMBL" id="FOSN01000001">
    <property type="protein sequence ID" value="SFK03445.1"/>
    <property type="molecule type" value="Genomic_DNA"/>
</dbReference>
<dbReference type="SUPFAM" id="SSF53383">
    <property type="entry name" value="PLP-dependent transferases"/>
    <property type="match status" value="1"/>
</dbReference>
<dbReference type="InterPro" id="IPR015421">
    <property type="entry name" value="PyrdxlP-dep_Trfase_major"/>
</dbReference>
<organism evidence="5 6">
    <name type="scientific">Methylocapsa palsarum</name>
    <dbReference type="NCBI Taxonomy" id="1612308"/>
    <lineage>
        <taxon>Bacteria</taxon>
        <taxon>Pseudomonadati</taxon>
        <taxon>Pseudomonadota</taxon>
        <taxon>Alphaproteobacteria</taxon>
        <taxon>Hyphomicrobiales</taxon>
        <taxon>Beijerinckiaceae</taxon>
        <taxon>Methylocapsa</taxon>
    </lineage>
</organism>
<dbReference type="NCBIfam" id="NF004627">
    <property type="entry name" value="PRK05968.1"/>
    <property type="match status" value="1"/>
</dbReference>
<dbReference type="FunFam" id="3.40.640.10:FF:000046">
    <property type="entry name" value="Cystathionine gamma-lyase"/>
    <property type="match status" value="1"/>
</dbReference>
<evidence type="ECO:0000313" key="6">
    <source>
        <dbReference type="Proteomes" id="UP000198755"/>
    </source>
</evidence>
<dbReference type="Gene3D" id="3.40.640.10">
    <property type="entry name" value="Type I PLP-dependent aspartate aminotransferase-like (Major domain)"/>
    <property type="match status" value="1"/>
</dbReference>
<evidence type="ECO:0000256" key="2">
    <source>
        <dbReference type="ARBA" id="ARBA00022898"/>
    </source>
</evidence>
<sequence>MNTPFPHFDGHEMSAAAAIAAVEAYPANAATPPIFQTSLFTFDNFADMADVYAGRSHRLIYSRGDNPTVMEFERLMAALDGAEAARAFSSGMGAIAATVLAFVSAGDRIVTIRHVYSDAYRMFELLLSEFNVTVDYVDGADVDAVAAALPGARLLYLESPSSMVFELQDIAALAQLARENGVVSVLDNSWATPVFQKPIIHGVDLVIHAASKYLGGHSDTVAGIVSGSMEHIARINRRTFPYLGAKLSPFEAWLLIRGLRTLPLRLSHHMKSGVSIAERLKNHPDVRRVFHPIYSNHRGKGTLHGYSGLFSFEVDDAINVPAFVDALRVFRLGVSWGGPESLVVPALAPLQLPEANSFARFGVSARLIRLHIGFEDVDGLWRDLEQALAQGRL</sequence>
<dbReference type="PIRSF" id="PIRSF001434">
    <property type="entry name" value="CGS"/>
    <property type="match status" value="1"/>
</dbReference>
<name>A0A1I3W7H7_9HYPH</name>
<evidence type="ECO:0000256" key="1">
    <source>
        <dbReference type="ARBA" id="ARBA00001933"/>
    </source>
</evidence>
<keyword evidence="6" id="KW-1185">Reference proteome</keyword>
<dbReference type="GO" id="GO:0019346">
    <property type="term" value="P:transsulfuration"/>
    <property type="evidence" value="ECO:0007669"/>
    <property type="project" value="InterPro"/>
</dbReference>
<proteinExistence type="inferred from homology"/>
<evidence type="ECO:0000313" key="5">
    <source>
        <dbReference type="EMBL" id="SFK03445.1"/>
    </source>
</evidence>
<dbReference type="PANTHER" id="PTHR11808:SF80">
    <property type="entry name" value="CYSTATHIONINE GAMMA-LYASE"/>
    <property type="match status" value="1"/>
</dbReference>
<comment type="similarity">
    <text evidence="4">Belongs to the trans-sulfuration enzymes family.</text>
</comment>
<evidence type="ECO:0000256" key="3">
    <source>
        <dbReference type="PIRSR" id="PIRSR001434-2"/>
    </source>
</evidence>
<dbReference type="STRING" id="1612308.SAMN05444581_101405"/>
<keyword evidence="5" id="KW-0456">Lyase</keyword>
<dbReference type="Gene3D" id="3.90.1150.10">
    <property type="entry name" value="Aspartate Aminotransferase, domain 1"/>
    <property type="match status" value="1"/>
</dbReference>
<dbReference type="GO" id="GO:0030170">
    <property type="term" value="F:pyridoxal phosphate binding"/>
    <property type="evidence" value="ECO:0007669"/>
    <property type="project" value="InterPro"/>
</dbReference>
<dbReference type="InterPro" id="IPR015424">
    <property type="entry name" value="PyrdxlP-dep_Trfase"/>
</dbReference>
<dbReference type="InterPro" id="IPR000277">
    <property type="entry name" value="Cys/Met-Metab_PyrdxlP-dep_enz"/>
</dbReference>
<dbReference type="Proteomes" id="UP000198755">
    <property type="component" value="Unassembled WGS sequence"/>
</dbReference>
<evidence type="ECO:0000256" key="4">
    <source>
        <dbReference type="RuleBase" id="RU362118"/>
    </source>
</evidence>
<accession>A0A1I3W7H7</accession>
<protein>
    <submittedName>
        <fullName evidence="5">Cystathionine beta-lyase/cystathionine gamma-synthase</fullName>
    </submittedName>
</protein>
<keyword evidence="2 3" id="KW-0663">Pyridoxal phosphate</keyword>
<feature type="modified residue" description="N6-(pyridoxal phosphate)lysine" evidence="3">
    <location>
        <position position="212"/>
    </location>
</feature>
<reference evidence="5 6" key="1">
    <citation type="submission" date="2016-10" db="EMBL/GenBank/DDBJ databases">
        <authorList>
            <person name="de Groot N.N."/>
        </authorList>
    </citation>
    <scope>NUCLEOTIDE SEQUENCE [LARGE SCALE GENOMIC DNA]</scope>
    <source>
        <strain evidence="5 6">NE2</strain>
    </source>
</reference>
<dbReference type="GO" id="GO:0005737">
    <property type="term" value="C:cytoplasm"/>
    <property type="evidence" value="ECO:0007669"/>
    <property type="project" value="TreeGrafter"/>
</dbReference>
<dbReference type="Pfam" id="PF01053">
    <property type="entry name" value="Cys_Met_Meta_PP"/>
    <property type="match status" value="1"/>
</dbReference>
<dbReference type="InterPro" id="IPR015422">
    <property type="entry name" value="PyrdxlP-dep_Trfase_small"/>
</dbReference>
<gene>
    <name evidence="5" type="ORF">SAMN05444581_101405</name>
</gene>
<dbReference type="GO" id="GO:0016846">
    <property type="term" value="F:carbon-sulfur lyase activity"/>
    <property type="evidence" value="ECO:0007669"/>
    <property type="project" value="TreeGrafter"/>
</dbReference>
<dbReference type="PANTHER" id="PTHR11808">
    <property type="entry name" value="TRANS-SULFURATION ENZYME FAMILY MEMBER"/>
    <property type="match status" value="1"/>
</dbReference>
<dbReference type="AlphaFoldDB" id="A0A1I3W7H7"/>
<dbReference type="CDD" id="cd00614">
    <property type="entry name" value="CGS_like"/>
    <property type="match status" value="1"/>
</dbReference>